<accession>A0A261QX07</accession>
<dbReference type="PANTHER" id="PTHR11712:SF336">
    <property type="entry name" value="3-OXOACYL-[ACYL-CARRIER-PROTEIN] SYNTHASE, MITOCHONDRIAL"/>
    <property type="match status" value="1"/>
</dbReference>
<dbReference type="SUPFAM" id="SSF53901">
    <property type="entry name" value="Thiolase-like"/>
    <property type="match status" value="2"/>
</dbReference>
<dbReference type="InterPro" id="IPR014030">
    <property type="entry name" value="Ketoacyl_synth_N"/>
</dbReference>
<dbReference type="RefSeq" id="WP_094797310.1">
    <property type="nucleotide sequence ID" value="NZ_NEVK01000007.1"/>
</dbReference>
<dbReference type="CDD" id="cd00834">
    <property type="entry name" value="KAS_I_II"/>
    <property type="match status" value="1"/>
</dbReference>
<dbReference type="PROSITE" id="PS52004">
    <property type="entry name" value="KS3_2"/>
    <property type="match status" value="1"/>
</dbReference>
<evidence type="ECO:0000313" key="7">
    <source>
        <dbReference type="Proteomes" id="UP000216947"/>
    </source>
</evidence>
<dbReference type="AlphaFoldDB" id="A0A261QX07"/>
<dbReference type="Pfam" id="PF02801">
    <property type="entry name" value="Ketoacyl-synt_C"/>
    <property type="match status" value="1"/>
</dbReference>
<sequence>MTRRRVVVTGAGMVSPVGSSAQASFDALNAAACGIRRHPDPRIARSVGYVEQDLDVGLHPGQARMLDRVTLMGRYAAMQALAAAGLDAGPQSECGVFAGTGIGGVTTLCEAVEAYHQIVPKRPVLVVPAVMPQALAAQIAQQLQSTAEAQTYATACSAGAVAIGEAYRRIRDGYLDVAIAGGAESMFSPMLMAAWGQLHVLCAEPDKGQQGYCRPFSHRRTGFALAEGAAMLVLESEAHARARGAPVIAELCGYGVSNDGTHPVRPDPRGQALAMLRCLVDAGLDAAEVQYISAHATGTLAGDRIETAAIKQVFGDHARRLAVSSIKGAVGHTIGAAGAIEAAVTAMAVHNGVVPPTLFYASGDPQCDLDYVAEGARRLPALRVALSNSFGMGGNNAVLAFRKAG</sequence>
<dbReference type="SMART" id="SM00825">
    <property type="entry name" value="PKS_KS"/>
    <property type="match status" value="1"/>
</dbReference>
<gene>
    <name evidence="6" type="ORF">CAL19_15670</name>
</gene>
<dbReference type="Pfam" id="PF00109">
    <property type="entry name" value="ketoacyl-synt"/>
    <property type="match status" value="1"/>
</dbReference>
<dbReference type="Gene3D" id="3.40.47.10">
    <property type="match status" value="1"/>
</dbReference>
<dbReference type="InterPro" id="IPR014031">
    <property type="entry name" value="Ketoacyl_synth_C"/>
</dbReference>
<evidence type="ECO:0000256" key="2">
    <source>
        <dbReference type="ARBA" id="ARBA00008467"/>
    </source>
</evidence>
<dbReference type="EMBL" id="NEVK01000007">
    <property type="protein sequence ID" value="OZI17266.1"/>
    <property type="molecule type" value="Genomic_DNA"/>
</dbReference>
<organism evidence="6 7">
    <name type="scientific">Bordetella genomosp. 7</name>
    <dbReference type="NCBI Taxonomy" id="1416805"/>
    <lineage>
        <taxon>Bacteria</taxon>
        <taxon>Pseudomonadati</taxon>
        <taxon>Pseudomonadota</taxon>
        <taxon>Betaproteobacteria</taxon>
        <taxon>Burkholderiales</taxon>
        <taxon>Alcaligenaceae</taxon>
        <taxon>Bordetella</taxon>
    </lineage>
</organism>
<reference evidence="7" key="1">
    <citation type="submission" date="2017-05" db="EMBL/GenBank/DDBJ databases">
        <title>Complete and WGS of Bordetella genogroups.</title>
        <authorList>
            <person name="Spilker T."/>
            <person name="Lipuma J."/>
        </authorList>
    </citation>
    <scope>NUCLEOTIDE SEQUENCE [LARGE SCALE GENOMIC DNA]</scope>
    <source>
        <strain evidence="7">AU18089</strain>
    </source>
</reference>
<protein>
    <submittedName>
        <fullName evidence="6">3-oxoacyl-ACP synthase</fullName>
    </submittedName>
</protein>
<comment type="caution">
    <text evidence="6">The sequence shown here is derived from an EMBL/GenBank/DDBJ whole genome shotgun (WGS) entry which is preliminary data.</text>
</comment>
<dbReference type="InterPro" id="IPR016039">
    <property type="entry name" value="Thiolase-like"/>
</dbReference>
<dbReference type="GO" id="GO:0006633">
    <property type="term" value="P:fatty acid biosynthetic process"/>
    <property type="evidence" value="ECO:0007669"/>
    <property type="project" value="TreeGrafter"/>
</dbReference>
<comment type="similarity">
    <text evidence="2 4">Belongs to the thiolase-like superfamily. Beta-ketoacyl-ACP synthases family.</text>
</comment>
<keyword evidence="3 4" id="KW-0808">Transferase</keyword>
<dbReference type="GO" id="GO:0004315">
    <property type="term" value="F:3-oxoacyl-[acyl-carrier-protein] synthase activity"/>
    <property type="evidence" value="ECO:0007669"/>
    <property type="project" value="TreeGrafter"/>
</dbReference>
<proteinExistence type="inferred from homology"/>
<name>A0A261QX07_9BORD</name>
<feature type="domain" description="Ketosynthase family 3 (KS3)" evidence="5">
    <location>
        <begin position="3"/>
        <end position="403"/>
    </location>
</feature>
<evidence type="ECO:0000256" key="3">
    <source>
        <dbReference type="ARBA" id="ARBA00022679"/>
    </source>
</evidence>
<dbReference type="InterPro" id="IPR000794">
    <property type="entry name" value="Beta-ketoacyl_synthase"/>
</dbReference>
<evidence type="ECO:0000256" key="1">
    <source>
        <dbReference type="ARBA" id="ARBA00005194"/>
    </source>
</evidence>
<evidence type="ECO:0000256" key="4">
    <source>
        <dbReference type="RuleBase" id="RU003694"/>
    </source>
</evidence>
<comment type="pathway">
    <text evidence="1">Lipid metabolism; fatty acid biosynthesis.</text>
</comment>
<evidence type="ECO:0000259" key="5">
    <source>
        <dbReference type="PROSITE" id="PS52004"/>
    </source>
</evidence>
<dbReference type="PANTHER" id="PTHR11712">
    <property type="entry name" value="POLYKETIDE SYNTHASE-RELATED"/>
    <property type="match status" value="1"/>
</dbReference>
<dbReference type="InterPro" id="IPR020841">
    <property type="entry name" value="PKS_Beta-ketoAc_synthase_dom"/>
</dbReference>
<dbReference type="Proteomes" id="UP000216947">
    <property type="component" value="Unassembled WGS sequence"/>
</dbReference>
<keyword evidence="7" id="KW-1185">Reference proteome</keyword>
<evidence type="ECO:0000313" key="6">
    <source>
        <dbReference type="EMBL" id="OZI17266.1"/>
    </source>
</evidence>